<dbReference type="EMBL" id="CP039349">
    <property type="protein sequence ID" value="QCD93098.1"/>
    <property type="molecule type" value="Genomic_DNA"/>
</dbReference>
<organism evidence="1 2">
    <name type="scientific">Vigna unguiculata</name>
    <name type="common">Cowpea</name>
    <dbReference type="NCBI Taxonomy" id="3917"/>
    <lineage>
        <taxon>Eukaryota</taxon>
        <taxon>Viridiplantae</taxon>
        <taxon>Streptophyta</taxon>
        <taxon>Embryophyta</taxon>
        <taxon>Tracheophyta</taxon>
        <taxon>Spermatophyta</taxon>
        <taxon>Magnoliopsida</taxon>
        <taxon>eudicotyledons</taxon>
        <taxon>Gunneridae</taxon>
        <taxon>Pentapetalae</taxon>
        <taxon>rosids</taxon>
        <taxon>fabids</taxon>
        <taxon>Fabales</taxon>
        <taxon>Fabaceae</taxon>
        <taxon>Papilionoideae</taxon>
        <taxon>50 kb inversion clade</taxon>
        <taxon>NPAAA clade</taxon>
        <taxon>indigoferoid/millettioid clade</taxon>
        <taxon>Phaseoleae</taxon>
        <taxon>Vigna</taxon>
    </lineage>
</organism>
<keyword evidence="2" id="KW-1185">Reference proteome</keyword>
<name>A0A4D6LXM7_VIGUN</name>
<sequence length="74" mass="8620">MSFPCSAAKPHQIHLQHHLLPCTAYTIIAKHKQIGGYLKVSCCHTYRPQPIEHVRVTMLRIIHRNARWSSHIRT</sequence>
<evidence type="ECO:0000313" key="2">
    <source>
        <dbReference type="Proteomes" id="UP000501690"/>
    </source>
</evidence>
<dbReference type="AlphaFoldDB" id="A0A4D6LXM7"/>
<reference evidence="1 2" key="1">
    <citation type="submission" date="2019-04" db="EMBL/GenBank/DDBJ databases">
        <title>An improved genome assembly and genetic linkage map for asparagus bean, Vigna unguiculata ssp. sesquipedialis.</title>
        <authorList>
            <person name="Xia Q."/>
            <person name="Zhang R."/>
            <person name="Dong Y."/>
        </authorList>
    </citation>
    <scope>NUCLEOTIDE SEQUENCE [LARGE SCALE GENOMIC DNA]</scope>
    <source>
        <tissue evidence="1">Leaf</tissue>
    </source>
</reference>
<gene>
    <name evidence="1" type="ORF">DEO72_LG5g1169</name>
</gene>
<dbReference type="Proteomes" id="UP000501690">
    <property type="component" value="Linkage Group LG5"/>
</dbReference>
<proteinExistence type="predicted"/>
<protein>
    <submittedName>
        <fullName evidence="1">Uncharacterized protein</fullName>
    </submittedName>
</protein>
<accession>A0A4D6LXM7</accession>
<evidence type="ECO:0000313" key="1">
    <source>
        <dbReference type="EMBL" id="QCD93098.1"/>
    </source>
</evidence>